<gene>
    <name evidence="11" type="ORF">GCM10007116_16460</name>
    <name evidence="10" type="ORF">HS1genome_1174</name>
</gene>
<reference evidence="11" key="4">
    <citation type="submission" date="2020-09" db="EMBL/GenBank/DDBJ databases">
        <authorList>
            <person name="Sun Q."/>
            <person name="Ohkuma M."/>
        </authorList>
    </citation>
    <scope>NUCLEOTIDE SEQUENCE</scope>
    <source>
        <strain evidence="11">JCM 31740</strain>
    </source>
</reference>
<dbReference type="EC" id="2.1.1.77" evidence="3"/>
<reference evidence="10" key="3">
    <citation type="journal article" date="2019" name="BMC Res. Notes">
        <title>Complete genome sequence of the Sulfodiicoccus acidiphilus strain HS-1T, the first crenarchaeon that lacks polB3, isolated from an acidic hot spring in Ohwaku-dani, Hakone, Japan.</title>
        <authorList>
            <person name="Sakai H.D."/>
            <person name="Kurosawa N."/>
        </authorList>
    </citation>
    <scope>NUCLEOTIDE SEQUENCE</scope>
    <source>
        <strain evidence="10">HS-1</strain>
    </source>
</reference>
<evidence type="ECO:0000256" key="5">
    <source>
        <dbReference type="ARBA" id="ARBA00022603"/>
    </source>
</evidence>
<comment type="subcellular location">
    <subcellularLocation>
        <location evidence="1">Cytoplasm</location>
    </subcellularLocation>
</comment>
<reference evidence="12" key="2">
    <citation type="submission" date="2018-04" db="EMBL/GenBank/DDBJ databases">
        <title>Complete genome sequence of Sulfodiicoccus acidiphilus strain HS-1.</title>
        <authorList>
            <person name="Sakai H.D."/>
            <person name="Kurosawa N."/>
        </authorList>
    </citation>
    <scope>NUCLEOTIDE SEQUENCE [LARGE SCALE GENOMIC DNA]</scope>
    <source>
        <strain evidence="12">HS-1</strain>
    </source>
</reference>
<dbReference type="Proteomes" id="UP000616143">
    <property type="component" value="Unassembled WGS sequence"/>
</dbReference>
<evidence type="ECO:0000256" key="2">
    <source>
        <dbReference type="ARBA" id="ARBA00005369"/>
    </source>
</evidence>
<dbReference type="SUPFAM" id="SSF53335">
    <property type="entry name" value="S-adenosyl-L-methionine-dependent methyltransferases"/>
    <property type="match status" value="1"/>
</dbReference>
<keyword evidence="5 10" id="KW-0489">Methyltransferase</keyword>
<dbReference type="PANTHER" id="PTHR11579">
    <property type="entry name" value="PROTEIN-L-ISOASPARTATE O-METHYLTRANSFERASE"/>
    <property type="match status" value="1"/>
</dbReference>
<evidence type="ECO:0000313" key="12">
    <source>
        <dbReference type="Proteomes" id="UP000276741"/>
    </source>
</evidence>
<evidence type="ECO:0000256" key="3">
    <source>
        <dbReference type="ARBA" id="ARBA00011890"/>
    </source>
</evidence>
<evidence type="ECO:0000256" key="4">
    <source>
        <dbReference type="ARBA" id="ARBA00022490"/>
    </source>
</evidence>
<evidence type="ECO:0000256" key="6">
    <source>
        <dbReference type="ARBA" id="ARBA00022679"/>
    </source>
</evidence>
<evidence type="ECO:0000313" key="10">
    <source>
        <dbReference type="EMBL" id="BBD72785.1"/>
    </source>
</evidence>
<dbReference type="InterPro" id="IPR029063">
    <property type="entry name" value="SAM-dependent_MTases_sf"/>
</dbReference>
<proteinExistence type="inferred from homology"/>
<sequence>MFLPPNVRHLAYDPNYIDSPIQVSQKHSTTALSLGLFMLDQLELESGHKVLEVGTGTGYYTALMIQMGCDVVTLEMDDEMYQLASKALAGMRVKLIKADGSLGFLPEAPYDRAIIWSASPFLPCGPLSQLREGGVMIVPLQVGERQYLYKVIRTEPPTMLRLIEVLFGKMDGICGFGR</sequence>
<dbReference type="Gene3D" id="3.40.50.150">
    <property type="entry name" value="Vaccinia Virus protein VP39"/>
    <property type="match status" value="1"/>
</dbReference>
<comment type="catalytic activity">
    <reaction evidence="9">
        <text>[protein]-L-isoaspartate + S-adenosyl-L-methionine = [protein]-L-isoaspartate alpha-methyl ester + S-adenosyl-L-homocysteine</text>
        <dbReference type="Rhea" id="RHEA:12705"/>
        <dbReference type="Rhea" id="RHEA-COMP:12143"/>
        <dbReference type="Rhea" id="RHEA-COMP:12144"/>
        <dbReference type="ChEBI" id="CHEBI:57856"/>
        <dbReference type="ChEBI" id="CHEBI:59789"/>
        <dbReference type="ChEBI" id="CHEBI:90596"/>
        <dbReference type="ChEBI" id="CHEBI:90598"/>
        <dbReference type="EC" id="2.1.1.77"/>
    </reaction>
</comment>
<protein>
    <recommendedName>
        <fullName evidence="3">protein-L-isoaspartate(D-aspartate) O-methyltransferase</fullName>
        <ecNumber evidence="3">2.1.1.77</ecNumber>
    </recommendedName>
</protein>
<dbReference type="EMBL" id="BMQS01000015">
    <property type="protein sequence ID" value="GGT99784.1"/>
    <property type="molecule type" value="Genomic_DNA"/>
</dbReference>
<dbReference type="PANTHER" id="PTHR11579:SF0">
    <property type="entry name" value="PROTEIN-L-ISOASPARTATE(D-ASPARTATE) O-METHYLTRANSFERASE"/>
    <property type="match status" value="1"/>
</dbReference>
<keyword evidence="12" id="KW-1185">Reference proteome</keyword>
<reference evidence="11" key="1">
    <citation type="journal article" date="2014" name="Int. J. Syst. Evol. Microbiol.">
        <title>Complete genome sequence of Corynebacterium casei LMG S-19264T (=DSM 44701T), isolated from a smear-ripened cheese.</title>
        <authorList>
            <consortium name="US DOE Joint Genome Institute (JGI-PGF)"/>
            <person name="Walter F."/>
            <person name="Albersmeier A."/>
            <person name="Kalinowski J."/>
            <person name="Ruckert C."/>
        </authorList>
    </citation>
    <scope>NUCLEOTIDE SEQUENCE</scope>
    <source>
        <strain evidence="11">JCM 31740</strain>
    </source>
</reference>
<dbReference type="GO" id="GO:0005737">
    <property type="term" value="C:cytoplasm"/>
    <property type="evidence" value="ECO:0007669"/>
    <property type="project" value="UniProtKB-SubCell"/>
</dbReference>
<accession>A0A348B3N3</accession>
<keyword evidence="4" id="KW-0963">Cytoplasm</keyword>
<name>A0A348B3N3_9CREN</name>
<evidence type="ECO:0000313" key="11">
    <source>
        <dbReference type="EMBL" id="GGT99784.1"/>
    </source>
</evidence>
<comment type="similarity">
    <text evidence="2">Belongs to the methyltransferase superfamily. L-isoaspartyl/D-aspartyl protein methyltransferase family.</text>
</comment>
<organism evidence="10 12">
    <name type="scientific">Sulfodiicoccus acidiphilus</name>
    <dbReference type="NCBI Taxonomy" id="1670455"/>
    <lineage>
        <taxon>Archaea</taxon>
        <taxon>Thermoproteota</taxon>
        <taxon>Thermoprotei</taxon>
        <taxon>Sulfolobales</taxon>
        <taxon>Sulfolobaceae</taxon>
        <taxon>Sulfodiicoccus</taxon>
    </lineage>
</organism>
<dbReference type="KEGG" id="sacd:HS1genome_1174"/>
<dbReference type="Pfam" id="PF01135">
    <property type="entry name" value="PCMT"/>
    <property type="match status" value="1"/>
</dbReference>
<dbReference type="InterPro" id="IPR000682">
    <property type="entry name" value="PCMT"/>
</dbReference>
<dbReference type="EMBL" id="AP018553">
    <property type="protein sequence ID" value="BBD72785.1"/>
    <property type="molecule type" value="Genomic_DNA"/>
</dbReference>
<dbReference type="AlphaFoldDB" id="A0A348B3N3"/>
<evidence type="ECO:0000256" key="9">
    <source>
        <dbReference type="ARBA" id="ARBA00029295"/>
    </source>
</evidence>
<evidence type="ECO:0000256" key="1">
    <source>
        <dbReference type="ARBA" id="ARBA00004496"/>
    </source>
</evidence>
<evidence type="ECO:0000256" key="8">
    <source>
        <dbReference type="ARBA" id="ARBA00025330"/>
    </source>
</evidence>
<dbReference type="GO" id="GO:0004719">
    <property type="term" value="F:protein-L-isoaspartate (D-aspartate) O-methyltransferase activity"/>
    <property type="evidence" value="ECO:0007669"/>
    <property type="project" value="UniProtKB-EC"/>
</dbReference>
<keyword evidence="6 10" id="KW-0808">Transferase</keyword>
<dbReference type="CDD" id="cd02440">
    <property type="entry name" value="AdoMet_MTases"/>
    <property type="match status" value="1"/>
</dbReference>
<comment type="function">
    <text evidence="8">Catalyzes the methyl esterification of L-isoaspartyl residues in peptides and proteins that result from spontaneous decomposition of normal L-aspartyl and L-asparaginyl residues. It plays a role in the repair and/or degradation of damaged proteins.</text>
</comment>
<keyword evidence="7" id="KW-0949">S-adenosyl-L-methionine</keyword>
<dbReference type="GO" id="GO:0032259">
    <property type="term" value="P:methylation"/>
    <property type="evidence" value="ECO:0007669"/>
    <property type="project" value="UniProtKB-KW"/>
</dbReference>
<evidence type="ECO:0000256" key="7">
    <source>
        <dbReference type="ARBA" id="ARBA00022691"/>
    </source>
</evidence>
<dbReference type="Proteomes" id="UP000276741">
    <property type="component" value="Chromosome"/>
</dbReference>